<keyword evidence="2" id="KW-0378">Hydrolase</keyword>
<evidence type="ECO:0000313" key="3">
    <source>
        <dbReference type="Proteomes" id="UP001493487"/>
    </source>
</evidence>
<keyword evidence="2" id="KW-0347">Helicase</keyword>
<dbReference type="GO" id="GO:0004386">
    <property type="term" value="F:helicase activity"/>
    <property type="evidence" value="ECO:0007669"/>
    <property type="project" value="UniProtKB-KW"/>
</dbReference>
<dbReference type="Pfam" id="PF13625">
    <property type="entry name" value="Helicase_C_3"/>
    <property type="match status" value="1"/>
</dbReference>
<dbReference type="EMBL" id="JASKHM010000022">
    <property type="protein sequence ID" value="MEQ4486557.1"/>
    <property type="molecule type" value="Genomic_DNA"/>
</dbReference>
<evidence type="ECO:0000259" key="1">
    <source>
        <dbReference type="Pfam" id="PF13625"/>
    </source>
</evidence>
<comment type="caution">
    <text evidence="2">The sequence shown here is derived from an EMBL/GenBank/DDBJ whole genome shotgun (WGS) entry which is preliminary data.</text>
</comment>
<protein>
    <submittedName>
        <fullName evidence="2">Helicase-associated domain-containing protein</fullName>
    </submittedName>
</protein>
<feature type="domain" description="Helicase XPB/Ssl2 N-terminal" evidence="1">
    <location>
        <begin position="352"/>
        <end position="471"/>
    </location>
</feature>
<keyword evidence="2" id="KW-0067">ATP-binding</keyword>
<dbReference type="RefSeq" id="WP_232190294.1">
    <property type="nucleotide sequence ID" value="NZ_JAIOAP010000032.1"/>
</dbReference>
<keyword evidence="3" id="KW-1185">Reference proteome</keyword>
<reference evidence="2 3" key="1">
    <citation type="journal article" date="2023" name="Genome Announc.">
        <title>Pan-Genome Analyses of the Genus Cohnella and Proposal of the Novel Species Cohnella silvisoli sp. nov., Isolated from Forest Soil.</title>
        <authorList>
            <person name="Wang C."/>
            <person name="Mao L."/>
            <person name="Bao G."/>
            <person name="Zhu H."/>
        </authorList>
    </citation>
    <scope>NUCLEOTIDE SEQUENCE [LARGE SCALE GENOMIC DNA]</scope>
    <source>
        <strain evidence="2 3">NL03-T5-1</strain>
    </source>
</reference>
<evidence type="ECO:0000313" key="2">
    <source>
        <dbReference type="EMBL" id="MEQ4486557.1"/>
    </source>
</evidence>
<proteinExistence type="predicted"/>
<keyword evidence="2" id="KW-0547">Nucleotide-binding</keyword>
<sequence>MNLKMAVDRLSDSIKQLVLSEPTIEYRYVQGEKLEHILSCPQWAEAWIRQSADPMLLDVLKGILLQFAGQPFELEPLVKSLEEATSLTGAEIRVATVRLRRSGILHAVRKAWGDQLIYLPTDCIPMWQSLLLPVTGLPLTDEESREAAVNSTDYRLPLSLELLSAWYEIKCRPIAFTAKGTLHRPAVIRMTAAMRLMPEELSCLSLNYPQNEQLPAQAALALDLGLCSKVLHKAGNEIRISDDGLKEWLTLTPAEADIRLHELVISRYGSAQPSLHLIASAVRSLNPMTWYREESLMNIGTRVQVEAVNDWLGLLESLGWVERGTCLGTAVFRIKIHLAANTSAIVQPSGALFVQPDGEIFVTPETGLMQRWVLEEISERAVADNLFVYRLTLNACIRAYNNGYTLHSVIAFLEQGYGSALPEQVTRALQDWFSPLGKVTFAEVTLLRIDNPDVAAQLMKDPDIAVKLLEQLGDRDFIIEKSSYKFLYDRMAKAGFPPTETYRSAPGSHAAENKEDEEQGWIYRRHVLSVYEADRTLPGKDELFPGMLKIPAAWISSPRNYHASTRKELLQRAIDWQASVRIGREGQTRTFVPKGFEEEGSNWCVLGRWRENPEIGERRNGSTIAAVSAEEIAEIMILLPAFEELETN</sequence>
<dbReference type="InterPro" id="IPR032830">
    <property type="entry name" value="XPB/Ssl2_N"/>
</dbReference>
<name>A0ABV1L3G8_9BACL</name>
<dbReference type="Proteomes" id="UP001493487">
    <property type="component" value="Unassembled WGS sequence"/>
</dbReference>
<gene>
    <name evidence="2" type="ORF">QJS35_29705</name>
</gene>
<organism evidence="2 3">
    <name type="scientific">Cohnella silvisoli</name>
    <dbReference type="NCBI Taxonomy" id="2873699"/>
    <lineage>
        <taxon>Bacteria</taxon>
        <taxon>Bacillati</taxon>
        <taxon>Bacillota</taxon>
        <taxon>Bacilli</taxon>
        <taxon>Bacillales</taxon>
        <taxon>Paenibacillaceae</taxon>
        <taxon>Cohnella</taxon>
    </lineage>
</organism>
<accession>A0ABV1L3G8</accession>